<name>A6W472_KINRD</name>
<proteinExistence type="predicted"/>
<sequence>MRGEDGRIDATHALLAAAALHAGFQAVVTAVVYPALVATPARDWAAVHAAHSRRITRVVAVVYGSVVAAWGWALATLPLSPWLGVALAGSVLTGAATAFSAAPTHARLGRLGPRPELLARLVRADAVRLAGAALTLGGAAGALG</sequence>
<dbReference type="STRING" id="266940.Krad_0120"/>
<feature type="transmembrane region" description="Helical" evidence="1">
    <location>
        <begin position="81"/>
        <end position="102"/>
    </location>
</feature>
<evidence type="ECO:0000313" key="2">
    <source>
        <dbReference type="EMBL" id="ABS01611.1"/>
    </source>
</evidence>
<gene>
    <name evidence="2" type="ordered locus">Krad_0120</name>
</gene>
<evidence type="ECO:0008006" key="4">
    <source>
        <dbReference type="Google" id="ProtNLM"/>
    </source>
</evidence>
<dbReference type="KEGG" id="kra:Krad_0120"/>
<reference evidence="3" key="1">
    <citation type="journal article" date="2008" name="PLoS ONE">
        <title>Survival in nuclear waste, extreme resistance, and potential applications gleaned from the genome sequence of Kineococcus radiotolerans SRS30216.</title>
        <authorList>
            <person name="Bagwell C.E."/>
            <person name="Bhat S."/>
            <person name="Hawkins G.M."/>
            <person name="Smith B.W."/>
            <person name="Biswas T."/>
            <person name="Hoover T.R."/>
            <person name="Saunders E."/>
            <person name="Han C.S."/>
            <person name="Tsodikov O.V."/>
            <person name="Shimkets L.J."/>
        </authorList>
    </citation>
    <scope>NUCLEOTIDE SEQUENCE [LARGE SCALE GENOMIC DNA]</scope>
    <source>
        <strain evidence="3">ATCC BAA-149 / DSM 14245 / SRS30216</strain>
    </source>
</reference>
<organism evidence="2 3">
    <name type="scientific">Kineococcus radiotolerans (strain ATCC BAA-149 / DSM 14245 / SRS30216)</name>
    <dbReference type="NCBI Taxonomy" id="266940"/>
    <lineage>
        <taxon>Bacteria</taxon>
        <taxon>Bacillati</taxon>
        <taxon>Actinomycetota</taxon>
        <taxon>Actinomycetes</taxon>
        <taxon>Kineosporiales</taxon>
        <taxon>Kineosporiaceae</taxon>
        <taxon>Kineococcus</taxon>
    </lineage>
</organism>
<dbReference type="EMBL" id="CP000750">
    <property type="protein sequence ID" value="ABS01611.1"/>
    <property type="molecule type" value="Genomic_DNA"/>
</dbReference>
<dbReference type="RefSeq" id="WP_012085568.1">
    <property type="nucleotide sequence ID" value="NC_009664.2"/>
</dbReference>
<evidence type="ECO:0000256" key="1">
    <source>
        <dbReference type="SAM" id="Phobius"/>
    </source>
</evidence>
<keyword evidence="1" id="KW-1133">Transmembrane helix</keyword>
<dbReference type="HOGENOM" id="CLU_1792335_0_0_11"/>
<feature type="transmembrane region" description="Helical" evidence="1">
    <location>
        <begin position="58"/>
        <end position="75"/>
    </location>
</feature>
<feature type="transmembrane region" description="Helical" evidence="1">
    <location>
        <begin position="12"/>
        <end position="37"/>
    </location>
</feature>
<dbReference type="AlphaFoldDB" id="A6W472"/>
<keyword evidence="3" id="KW-1185">Reference proteome</keyword>
<accession>A6W472</accession>
<keyword evidence="1" id="KW-0472">Membrane</keyword>
<evidence type="ECO:0000313" key="3">
    <source>
        <dbReference type="Proteomes" id="UP000001116"/>
    </source>
</evidence>
<dbReference type="Proteomes" id="UP000001116">
    <property type="component" value="Chromosome"/>
</dbReference>
<dbReference type="eggNOG" id="ENOG50333B5">
    <property type="taxonomic scope" value="Bacteria"/>
</dbReference>
<protein>
    <recommendedName>
        <fullName evidence="4">DUF1772 domain-containing protein</fullName>
    </recommendedName>
</protein>
<keyword evidence="1" id="KW-0812">Transmembrane</keyword>